<dbReference type="EMBL" id="VLKU01000001">
    <property type="protein sequence ID" value="TWI38149.1"/>
    <property type="molecule type" value="Genomic_DNA"/>
</dbReference>
<dbReference type="InterPro" id="IPR036249">
    <property type="entry name" value="Thioredoxin-like_sf"/>
</dbReference>
<dbReference type="PANTHER" id="PTHR13887">
    <property type="entry name" value="GLUTATHIONE S-TRANSFERASE KAPPA"/>
    <property type="match status" value="1"/>
</dbReference>
<dbReference type="Pfam" id="PF01323">
    <property type="entry name" value="DSBA"/>
    <property type="match status" value="1"/>
</dbReference>
<sequence>MRRTLFLAIATLAVLAIVPALKAIDDPFAREITAEMRASLFEDPGAPVLGNPDGDVTLVEFTDYNCGFCRRSQPEIEKLLKADPNLRLVIRELPVFGEGSRFAAEAALAAGMQGKYAELHAGLMSMKGRADQASVLREARRLGLDVPRLQQDMSGPAVADHIAESLILADGLEIMGTPTWVIGERVIFGFLPASELSEVIAEARASATE</sequence>
<evidence type="ECO:0000313" key="7">
    <source>
        <dbReference type="Proteomes" id="UP000316225"/>
    </source>
</evidence>
<evidence type="ECO:0000313" key="6">
    <source>
        <dbReference type="EMBL" id="TWI38149.1"/>
    </source>
</evidence>
<dbReference type="PANTHER" id="PTHR13887:SF14">
    <property type="entry name" value="DISULFIDE BOND FORMATION PROTEIN D"/>
    <property type="match status" value="1"/>
</dbReference>
<dbReference type="GO" id="GO:0016491">
    <property type="term" value="F:oxidoreductase activity"/>
    <property type="evidence" value="ECO:0007669"/>
    <property type="project" value="UniProtKB-KW"/>
</dbReference>
<dbReference type="AlphaFoldDB" id="A0A562P167"/>
<dbReference type="PROSITE" id="PS51352">
    <property type="entry name" value="THIOREDOXIN_2"/>
    <property type="match status" value="1"/>
</dbReference>
<evidence type="ECO:0000259" key="5">
    <source>
        <dbReference type="PROSITE" id="PS51352"/>
    </source>
</evidence>
<evidence type="ECO:0000256" key="2">
    <source>
        <dbReference type="ARBA" id="ARBA00023002"/>
    </source>
</evidence>
<keyword evidence="3" id="KW-1015">Disulfide bond</keyword>
<organism evidence="6 7">
    <name type="scientific">Paracoccus sulfuroxidans</name>
    <dbReference type="NCBI Taxonomy" id="384678"/>
    <lineage>
        <taxon>Bacteria</taxon>
        <taxon>Pseudomonadati</taxon>
        <taxon>Pseudomonadota</taxon>
        <taxon>Alphaproteobacteria</taxon>
        <taxon>Rhodobacterales</taxon>
        <taxon>Paracoccaceae</taxon>
        <taxon>Paracoccus</taxon>
    </lineage>
</organism>
<dbReference type="InterPro" id="IPR013766">
    <property type="entry name" value="Thioredoxin_domain"/>
</dbReference>
<gene>
    <name evidence="6" type="ORF">IQ24_00283</name>
</gene>
<keyword evidence="6" id="KW-0413">Isomerase</keyword>
<feature type="domain" description="Thioredoxin" evidence="5">
    <location>
        <begin position="12"/>
        <end position="205"/>
    </location>
</feature>
<dbReference type="RefSeq" id="WP_145395925.1">
    <property type="nucleotide sequence ID" value="NZ_VLKU01000001.1"/>
</dbReference>
<evidence type="ECO:0000256" key="1">
    <source>
        <dbReference type="ARBA" id="ARBA00022729"/>
    </source>
</evidence>
<dbReference type="Proteomes" id="UP000316225">
    <property type="component" value="Unassembled WGS sequence"/>
</dbReference>
<proteinExistence type="predicted"/>
<protein>
    <submittedName>
        <fullName evidence="6">Protein-disulfide isomerase</fullName>
    </submittedName>
</protein>
<dbReference type="SUPFAM" id="SSF52833">
    <property type="entry name" value="Thioredoxin-like"/>
    <property type="match status" value="1"/>
</dbReference>
<evidence type="ECO:0000256" key="3">
    <source>
        <dbReference type="ARBA" id="ARBA00023157"/>
    </source>
</evidence>
<dbReference type="OrthoDB" id="9780147at2"/>
<reference evidence="6 7" key="1">
    <citation type="journal article" date="2015" name="Stand. Genomic Sci.">
        <title>Genomic Encyclopedia of Bacterial and Archaeal Type Strains, Phase III: the genomes of soil and plant-associated and newly described type strains.</title>
        <authorList>
            <person name="Whitman W.B."/>
            <person name="Woyke T."/>
            <person name="Klenk H.P."/>
            <person name="Zhou Y."/>
            <person name="Lilburn T.G."/>
            <person name="Beck B.J."/>
            <person name="De Vos P."/>
            <person name="Vandamme P."/>
            <person name="Eisen J.A."/>
            <person name="Garrity G."/>
            <person name="Hugenholtz P."/>
            <person name="Kyrpides N.C."/>
        </authorList>
    </citation>
    <scope>NUCLEOTIDE SEQUENCE [LARGE SCALE GENOMIC DNA]</scope>
    <source>
        <strain evidence="6 7">CGMCC 1.5364</strain>
    </source>
</reference>
<dbReference type="GO" id="GO:0016853">
    <property type="term" value="F:isomerase activity"/>
    <property type="evidence" value="ECO:0007669"/>
    <property type="project" value="UniProtKB-KW"/>
</dbReference>
<name>A0A562P167_9RHOB</name>
<keyword evidence="7" id="KW-1185">Reference proteome</keyword>
<dbReference type="CDD" id="cd03023">
    <property type="entry name" value="DsbA_Com1_like"/>
    <property type="match status" value="1"/>
</dbReference>
<keyword evidence="2" id="KW-0560">Oxidoreductase</keyword>
<dbReference type="Gene3D" id="3.40.30.10">
    <property type="entry name" value="Glutaredoxin"/>
    <property type="match status" value="1"/>
</dbReference>
<evidence type="ECO:0000256" key="4">
    <source>
        <dbReference type="ARBA" id="ARBA00023284"/>
    </source>
</evidence>
<comment type="caution">
    <text evidence="6">The sequence shown here is derived from an EMBL/GenBank/DDBJ whole genome shotgun (WGS) entry which is preliminary data.</text>
</comment>
<keyword evidence="1" id="KW-0732">Signal</keyword>
<dbReference type="InterPro" id="IPR001853">
    <property type="entry name" value="DSBA-like_thioredoxin_dom"/>
</dbReference>
<accession>A0A562P167</accession>
<keyword evidence="4" id="KW-0676">Redox-active center</keyword>